<dbReference type="Gene3D" id="1.10.10.10">
    <property type="entry name" value="Winged helix-like DNA-binding domain superfamily/Winged helix DNA-binding domain"/>
    <property type="match status" value="1"/>
</dbReference>
<dbReference type="PANTHER" id="PTHR48111:SF40">
    <property type="entry name" value="PHOSPHATE REGULON TRANSCRIPTIONAL REGULATORY PROTEIN PHOB"/>
    <property type="match status" value="1"/>
</dbReference>
<dbReference type="CDD" id="cd00383">
    <property type="entry name" value="trans_reg_C"/>
    <property type="match status" value="1"/>
</dbReference>
<dbReference type="PROSITE" id="PS51755">
    <property type="entry name" value="OMPR_PHOB"/>
    <property type="match status" value="1"/>
</dbReference>
<evidence type="ECO:0000256" key="8">
    <source>
        <dbReference type="PROSITE-ProRule" id="PRU01091"/>
    </source>
</evidence>
<dbReference type="SUPFAM" id="SSF52172">
    <property type="entry name" value="CheY-like"/>
    <property type="match status" value="1"/>
</dbReference>
<dbReference type="GO" id="GO:0000156">
    <property type="term" value="F:phosphorelay response regulator activity"/>
    <property type="evidence" value="ECO:0007669"/>
    <property type="project" value="TreeGrafter"/>
</dbReference>
<dbReference type="FunFam" id="1.10.10.10:FF:000018">
    <property type="entry name" value="DNA-binding response regulator ResD"/>
    <property type="match status" value="1"/>
</dbReference>
<sequence length="252" mass="29128">MDNGVYIVRNEKILVVDDDPAIRRLIWKSLQSTGLLVYQSDTIEKTIEIMKRVDFQLFLLDVSLEHENDGYHLAQLIREHQPLTPIIFVSGKKSEQDIISGLESGGDVYLSKPFAPNVLRAQVISTLNRTEQLLTLREHSEEATLTEGIFSFNKHQYQFSKNGEVVNMTSKEIMMILFFMENPQQVFSKEQIYANVWNDGEIDKNLITVYINYLRNKIEDDPKKPKYLQTVWGIGYLFNPEGKEAETKAFDS</sequence>
<evidence type="ECO:0000256" key="6">
    <source>
        <dbReference type="ARBA" id="ARBA00023163"/>
    </source>
</evidence>
<protein>
    <recommendedName>
        <fullName evidence="14">DNA-binding response regulator</fullName>
    </recommendedName>
</protein>
<reference evidence="11" key="1">
    <citation type="submission" date="2017-05" db="EMBL/GenBank/DDBJ databases">
        <title>The Genome Sequence of Enterococcus sp. 9D6_DIV0238.</title>
        <authorList>
            <consortium name="The Broad Institute Genomics Platform"/>
            <consortium name="The Broad Institute Genomic Center for Infectious Diseases"/>
            <person name="Earl A."/>
            <person name="Manson A."/>
            <person name="Schwartman J."/>
            <person name="Gilmore M."/>
            <person name="Abouelleil A."/>
            <person name="Cao P."/>
            <person name="Chapman S."/>
            <person name="Cusick C."/>
            <person name="Shea T."/>
            <person name="Young S."/>
            <person name="Neafsey D."/>
            <person name="Nusbaum C."/>
            <person name="Birren B."/>
        </authorList>
    </citation>
    <scope>NUCLEOTIDE SEQUENCE [LARGE SCALE GENOMIC DNA]</scope>
    <source>
        <strain evidence="11">9D6_DIV0238</strain>
    </source>
</reference>
<dbReference type="InterPro" id="IPR036388">
    <property type="entry name" value="WH-like_DNA-bd_sf"/>
</dbReference>
<dbReference type="Gene3D" id="3.40.50.2300">
    <property type="match status" value="1"/>
</dbReference>
<dbReference type="Proteomes" id="UP000196151">
    <property type="component" value="Chromosome"/>
</dbReference>
<dbReference type="EMBL" id="CP147246">
    <property type="protein sequence ID" value="WYJ93310.1"/>
    <property type="molecule type" value="Genomic_DNA"/>
</dbReference>
<evidence type="ECO:0008006" key="14">
    <source>
        <dbReference type="Google" id="ProtNLM"/>
    </source>
</evidence>
<gene>
    <name evidence="12" type="ORF">A5889_000806</name>
    <name evidence="11" type="ORF">A5889_002275</name>
</gene>
<dbReference type="CDD" id="cd17574">
    <property type="entry name" value="REC_OmpR"/>
    <property type="match status" value="1"/>
</dbReference>
<dbReference type="InterPro" id="IPR001789">
    <property type="entry name" value="Sig_transdc_resp-reg_receiver"/>
</dbReference>
<keyword evidence="6" id="KW-0804">Transcription</keyword>
<dbReference type="EMBL" id="NIBQ01000002">
    <property type="protein sequence ID" value="OUZ33560.1"/>
    <property type="molecule type" value="Genomic_DNA"/>
</dbReference>
<dbReference type="InterPro" id="IPR039420">
    <property type="entry name" value="WalR-like"/>
</dbReference>
<evidence type="ECO:0000256" key="5">
    <source>
        <dbReference type="ARBA" id="ARBA00023159"/>
    </source>
</evidence>
<evidence type="ECO:0000313" key="13">
    <source>
        <dbReference type="Proteomes" id="UP000196151"/>
    </source>
</evidence>
<feature type="domain" description="OmpR/PhoB-type" evidence="10">
    <location>
        <begin position="142"/>
        <end position="240"/>
    </location>
</feature>
<evidence type="ECO:0000256" key="4">
    <source>
        <dbReference type="ARBA" id="ARBA00023125"/>
    </source>
</evidence>
<evidence type="ECO:0000259" key="9">
    <source>
        <dbReference type="PROSITE" id="PS50110"/>
    </source>
</evidence>
<reference evidence="12" key="2">
    <citation type="submission" date="2017-05" db="EMBL/GenBank/DDBJ databases">
        <authorList>
            <consortium name="The Broad Institute Genomics Platform"/>
            <consortium name="The Broad Institute Genomic Center for Infectious Diseases"/>
            <person name="Earl A."/>
            <person name="Manson A."/>
            <person name="Schwartman J."/>
            <person name="Gilmore M."/>
            <person name="Abouelleil A."/>
            <person name="Cao P."/>
            <person name="Chapman S."/>
            <person name="Cusick C."/>
            <person name="Shea T."/>
            <person name="Young S."/>
            <person name="Neafsey D."/>
            <person name="Nusbaum C."/>
            <person name="Birren B."/>
        </authorList>
    </citation>
    <scope>NUCLEOTIDE SEQUENCE</scope>
    <source>
        <strain evidence="12">9D6_DIV0238</strain>
    </source>
</reference>
<keyword evidence="5" id="KW-0010">Activator</keyword>
<proteinExistence type="predicted"/>
<accession>A0A200JA63</accession>
<evidence type="ECO:0000313" key="11">
    <source>
        <dbReference type="EMBL" id="OUZ33560.1"/>
    </source>
</evidence>
<dbReference type="PANTHER" id="PTHR48111">
    <property type="entry name" value="REGULATOR OF RPOS"/>
    <property type="match status" value="1"/>
</dbReference>
<dbReference type="GO" id="GO:0006355">
    <property type="term" value="P:regulation of DNA-templated transcription"/>
    <property type="evidence" value="ECO:0007669"/>
    <property type="project" value="InterPro"/>
</dbReference>
<evidence type="ECO:0000256" key="2">
    <source>
        <dbReference type="ARBA" id="ARBA00023012"/>
    </source>
</evidence>
<dbReference type="SMART" id="SM00862">
    <property type="entry name" value="Trans_reg_C"/>
    <property type="match status" value="1"/>
</dbReference>
<dbReference type="InterPro" id="IPR011006">
    <property type="entry name" value="CheY-like_superfamily"/>
</dbReference>
<dbReference type="Pfam" id="PF00486">
    <property type="entry name" value="Trans_reg_C"/>
    <property type="match status" value="1"/>
</dbReference>
<evidence type="ECO:0000256" key="3">
    <source>
        <dbReference type="ARBA" id="ARBA00023015"/>
    </source>
</evidence>
<evidence type="ECO:0000256" key="7">
    <source>
        <dbReference type="PROSITE-ProRule" id="PRU00169"/>
    </source>
</evidence>
<keyword evidence="13" id="KW-1185">Reference proteome</keyword>
<keyword evidence="3" id="KW-0805">Transcription regulation</keyword>
<keyword evidence="4 8" id="KW-0238">DNA-binding</keyword>
<name>A0A200JA63_9ENTE</name>
<feature type="domain" description="Response regulatory" evidence="9">
    <location>
        <begin position="12"/>
        <end position="127"/>
    </location>
</feature>
<dbReference type="SMART" id="SM00448">
    <property type="entry name" value="REC"/>
    <property type="match status" value="1"/>
</dbReference>
<feature type="modified residue" description="4-aspartylphosphate" evidence="7">
    <location>
        <position position="61"/>
    </location>
</feature>
<evidence type="ECO:0000259" key="10">
    <source>
        <dbReference type="PROSITE" id="PS51755"/>
    </source>
</evidence>
<keyword evidence="1 7" id="KW-0597">Phosphoprotein</keyword>
<organism evidence="11">
    <name type="scientific">Candidatus Enterococcus dunnyi</name>
    <dbReference type="NCBI Taxonomy" id="1834192"/>
    <lineage>
        <taxon>Bacteria</taxon>
        <taxon>Bacillati</taxon>
        <taxon>Bacillota</taxon>
        <taxon>Bacilli</taxon>
        <taxon>Lactobacillales</taxon>
        <taxon>Enterococcaceae</taxon>
        <taxon>Enterococcus</taxon>
    </lineage>
</organism>
<dbReference type="PROSITE" id="PS50110">
    <property type="entry name" value="RESPONSE_REGULATORY"/>
    <property type="match status" value="1"/>
</dbReference>
<reference evidence="12" key="3">
    <citation type="submission" date="2024-03" db="EMBL/GenBank/DDBJ databases">
        <title>The Genome Sequence of Enterococcus sp. DIV0238c.</title>
        <authorList>
            <consortium name="The Broad Institute Genomics Platform"/>
            <consortium name="The Broad Institute Microbial Omics Core"/>
            <consortium name="The Broad Institute Genomic Center for Infectious Diseases"/>
            <person name="Earl A."/>
            <person name="Manson A."/>
            <person name="Gilmore M."/>
            <person name="Schwartman J."/>
            <person name="Shea T."/>
            <person name="Abouelleil A."/>
            <person name="Cao P."/>
            <person name="Chapman S."/>
            <person name="Cusick C."/>
            <person name="Young S."/>
            <person name="Neafsey D."/>
            <person name="Nusbaum C."/>
            <person name="Birren B."/>
        </authorList>
    </citation>
    <scope>NUCLEOTIDE SEQUENCE</scope>
    <source>
        <strain evidence="12">9D6_DIV0238</strain>
    </source>
</reference>
<evidence type="ECO:0000313" key="12">
    <source>
        <dbReference type="EMBL" id="WYJ93310.1"/>
    </source>
</evidence>
<dbReference type="GO" id="GO:0005829">
    <property type="term" value="C:cytosol"/>
    <property type="evidence" value="ECO:0007669"/>
    <property type="project" value="TreeGrafter"/>
</dbReference>
<dbReference type="AlphaFoldDB" id="A0A200JA63"/>
<dbReference type="GO" id="GO:0032993">
    <property type="term" value="C:protein-DNA complex"/>
    <property type="evidence" value="ECO:0007669"/>
    <property type="project" value="TreeGrafter"/>
</dbReference>
<dbReference type="InterPro" id="IPR001867">
    <property type="entry name" value="OmpR/PhoB-type_DNA-bd"/>
</dbReference>
<dbReference type="GO" id="GO:0000976">
    <property type="term" value="F:transcription cis-regulatory region binding"/>
    <property type="evidence" value="ECO:0007669"/>
    <property type="project" value="TreeGrafter"/>
</dbReference>
<evidence type="ECO:0000256" key="1">
    <source>
        <dbReference type="ARBA" id="ARBA00022553"/>
    </source>
</evidence>
<keyword evidence="2" id="KW-0902">Two-component regulatory system</keyword>
<dbReference type="Pfam" id="PF00072">
    <property type="entry name" value="Response_reg"/>
    <property type="match status" value="1"/>
</dbReference>
<feature type="DNA-binding region" description="OmpR/PhoB-type" evidence="8">
    <location>
        <begin position="142"/>
        <end position="240"/>
    </location>
</feature>